<gene>
    <name evidence="2" type="ORF">D3878_04655</name>
</gene>
<keyword evidence="1" id="KW-0812">Transmembrane</keyword>
<evidence type="ECO:0000313" key="2">
    <source>
        <dbReference type="EMBL" id="RJG00965.1"/>
    </source>
</evidence>
<keyword evidence="3" id="KW-1185">Reference proteome</keyword>
<reference evidence="3" key="1">
    <citation type="submission" date="2018-09" db="EMBL/GenBank/DDBJ databases">
        <authorList>
            <person name="Zhu H."/>
        </authorList>
    </citation>
    <scope>NUCLEOTIDE SEQUENCE [LARGE SCALE GENOMIC DNA]</scope>
    <source>
        <strain evidence="3">K1S02-23</strain>
    </source>
</reference>
<feature type="transmembrane region" description="Helical" evidence="1">
    <location>
        <begin position="6"/>
        <end position="24"/>
    </location>
</feature>
<keyword evidence="1" id="KW-0472">Membrane</keyword>
<evidence type="ECO:0000313" key="3">
    <source>
        <dbReference type="Proteomes" id="UP000266327"/>
    </source>
</evidence>
<organism evidence="2 3">
    <name type="scientific">Noviherbaspirillum sedimenti</name>
    <dbReference type="NCBI Taxonomy" id="2320865"/>
    <lineage>
        <taxon>Bacteria</taxon>
        <taxon>Pseudomonadati</taxon>
        <taxon>Pseudomonadota</taxon>
        <taxon>Betaproteobacteria</taxon>
        <taxon>Burkholderiales</taxon>
        <taxon>Oxalobacteraceae</taxon>
        <taxon>Noviherbaspirillum</taxon>
    </lineage>
</organism>
<keyword evidence="1" id="KW-1133">Transmembrane helix</keyword>
<dbReference type="RefSeq" id="WP_119784418.1">
    <property type="nucleotide sequence ID" value="NZ_QYUQ01000002.1"/>
</dbReference>
<proteinExistence type="predicted"/>
<comment type="caution">
    <text evidence="2">The sequence shown here is derived from an EMBL/GenBank/DDBJ whole genome shotgun (WGS) entry which is preliminary data.</text>
</comment>
<sequence length="94" mass="11056">MNTFNKLIILVWCALGVYWLWRWLAGRRPSSKRFPKVDTYRGYLSRLTLACFGDRAAANRLILYEKRLDRSITLQEAGKRAYERLERDRSGGLS</sequence>
<dbReference type="EMBL" id="QYUQ01000002">
    <property type="protein sequence ID" value="RJG00965.1"/>
    <property type="molecule type" value="Genomic_DNA"/>
</dbReference>
<accession>A0A3A3FZZ5</accession>
<dbReference type="Proteomes" id="UP000266327">
    <property type="component" value="Unassembled WGS sequence"/>
</dbReference>
<protein>
    <submittedName>
        <fullName evidence="2">Uncharacterized protein</fullName>
    </submittedName>
</protein>
<evidence type="ECO:0000256" key="1">
    <source>
        <dbReference type="SAM" id="Phobius"/>
    </source>
</evidence>
<name>A0A3A3FZZ5_9BURK</name>
<dbReference type="AlphaFoldDB" id="A0A3A3FZZ5"/>